<evidence type="ECO:0000313" key="3">
    <source>
        <dbReference type="Proteomes" id="UP000242133"/>
    </source>
</evidence>
<sequence length="228" mass="26292">MRSYLAKSLFLLLLALPAHAVEPLQLYGAEALYAVERKGKSIGQYRLSFQSQAKGGFDVDVAMQLQISVLGLFHYDYRYRAREQWESGRLAAMQVYIDDDGDTREYRFNRRADGLYRLNNNAGDERLGDNLLTSNHWHPLLMKQTQLLNTLTGNVSQLKVELQGEDELQVGERTVSARRYRLGGDLENTLSWYDERGRWLGMEFSARDGSRIRVRLQSSTEMNTREES</sequence>
<dbReference type="Pfam" id="PF19630">
    <property type="entry name" value="DUF6134"/>
    <property type="match status" value="1"/>
</dbReference>
<protein>
    <recommendedName>
        <fullName evidence="4">DUF3108 domain-containing protein</fullName>
    </recommendedName>
</protein>
<gene>
    <name evidence="2" type="ORF">CLV44_11518</name>
</gene>
<dbReference type="EMBL" id="PYGI01000015">
    <property type="protein sequence ID" value="PSL12849.1"/>
    <property type="molecule type" value="Genomic_DNA"/>
</dbReference>
<dbReference type="RefSeq" id="WP_106592173.1">
    <property type="nucleotide sequence ID" value="NZ_PYGI01000015.1"/>
</dbReference>
<dbReference type="InterPro" id="IPR045767">
    <property type="entry name" value="DUF6134"/>
</dbReference>
<dbReference type="OrthoDB" id="6086999at2"/>
<name>A0A2P8ETP9_9GAMM</name>
<evidence type="ECO:0000313" key="2">
    <source>
        <dbReference type="EMBL" id="PSL12849.1"/>
    </source>
</evidence>
<evidence type="ECO:0000256" key="1">
    <source>
        <dbReference type="SAM" id="SignalP"/>
    </source>
</evidence>
<comment type="caution">
    <text evidence="2">The sequence shown here is derived from an EMBL/GenBank/DDBJ whole genome shotgun (WGS) entry which is preliminary data.</text>
</comment>
<feature type="chain" id="PRO_5015140767" description="DUF3108 domain-containing protein" evidence="1">
    <location>
        <begin position="21"/>
        <end position="228"/>
    </location>
</feature>
<keyword evidence="3" id="KW-1185">Reference proteome</keyword>
<feature type="signal peptide" evidence="1">
    <location>
        <begin position="1"/>
        <end position="20"/>
    </location>
</feature>
<keyword evidence="1" id="KW-0732">Signal</keyword>
<dbReference type="Proteomes" id="UP000242133">
    <property type="component" value="Unassembled WGS sequence"/>
</dbReference>
<reference evidence="2 3" key="1">
    <citation type="submission" date="2018-03" db="EMBL/GenBank/DDBJ databases">
        <title>Genomic Encyclopedia of Archaeal and Bacterial Type Strains, Phase II (KMG-II): from individual species to whole genera.</title>
        <authorList>
            <person name="Goeker M."/>
        </authorList>
    </citation>
    <scope>NUCLEOTIDE SEQUENCE [LARGE SCALE GENOMIC DNA]</scope>
    <source>
        <strain evidence="2 3">DSM 17586</strain>
    </source>
</reference>
<dbReference type="AlphaFoldDB" id="A0A2P8ETP9"/>
<organism evidence="2 3">
    <name type="scientific">Marinobacterium halophilum</name>
    <dbReference type="NCBI Taxonomy" id="267374"/>
    <lineage>
        <taxon>Bacteria</taxon>
        <taxon>Pseudomonadati</taxon>
        <taxon>Pseudomonadota</taxon>
        <taxon>Gammaproteobacteria</taxon>
        <taxon>Oceanospirillales</taxon>
        <taxon>Oceanospirillaceae</taxon>
        <taxon>Marinobacterium</taxon>
    </lineage>
</organism>
<proteinExistence type="predicted"/>
<evidence type="ECO:0008006" key="4">
    <source>
        <dbReference type="Google" id="ProtNLM"/>
    </source>
</evidence>
<accession>A0A2P8ETP9</accession>